<dbReference type="PROSITE" id="PS50850">
    <property type="entry name" value="MFS"/>
    <property type="match status" value="1"/>
</dbReference>
<feature type="transmembrane region" description="Helical" evidence="7">
    <location>
        <begin position="150"/>
        <end position="170"/>
    </location>
</feature>
<dbReference type="InterPro" id="IPR020846">
    <property type="entry name" value="MFS_dom"/>
</dbReference>
<feature type="transmembrane region" description="Helical" evidence="7">
    <location>
        <begin position="20"/>
        <end position="43"/>
    </location>
</feature>
<keyword evidence="4 7" id="KW-1133">Transmembrane helix</keyword>
<feature type="transmembrane region" description="Helical" evidence="7">
    <location>
        <begin position="55"/>
        <end position="78"/>
    </location>
</feature>
<comment type="caution">
    <text evidence="9">The sequence shown here is derived from an EMBL/GenBank/DDBJ whole genome shotgun (WGS) entry which is preliminary data.</text>
</comment>
<feature type="transmembrane region" description="Helical" evidence="7">
    <location>
        <begin position="90"/>
        <end position="111"/>
    </location>
</feature>
<dbReference type="PANTHER" id="PTHR43124:SF3">
    <property type="entry name" value="CHLORAMPHENICOL EFFLUX PUMP RV0191"/>
    <property type="match status" value="1"/>
</dbReference>
<name>A0A927MWX0_9ACTN</name>
<keyword evidence="3 7" id="KW-0812">Transmembrane</keyword>
<dbReference type="Pfam" id="PF07690">
    <property type="entry name" value="MFS_1"/>
    <property type="match status" value="1"/>
</dbReference>
<feature type="transmembrane region" description="Helical" evidence="7">
    <location>
        <begin position="234"/>
        <end position="253"/>
    </location>
</feature>
<feature type="compositionally biased region" description="Basic and acidic residues" evidence="6">
    <location>
        <begin position="498"/>
        <end position="524"/>
    </location>
</feature>
<evidence type="ECO:0000259" key="8">
    <source>
        <dbReference type="PROSITE" id="PS50850"/>
    </source>
</evidence>
<keyword evidence="10" id="KW-1185">Reference proteome</keyword>
<feature type="transmembrane region" description="Helical" evidence="7">
    <location>
        <begin position="273"/>
        <end position="296"/>
    </location>
</feature>
<evidence type="ECO:0000256" key="6">
    <source>
        <dbReference type="SAM" id="MobiDB-lite"/>
    </source>
</evidence>
<sequence>MSTGARLTARWRGSATHRVYSVVVFVVLASIDNVAAVLVPPLYSPIARDLGVREGAVGLVTAASFLVAAVAAVAWAYAGDRTRRKPMLMIGTLVWAAGTSGTALAGSYLAFFAAQMVAAIGLGAVASVGFSVVSDLIAPKRRGLVMSFWGLSQGVGTLVGTLLAGVLGAADWRRPFLVLAIVGLVATLAYFLTYDVRRGQSEPELARIFAEGGDYDHRISRADLPGILSRRTNVWLVMQGFTAQFVFGSLVWLPRLFQAKAEAQGHPEEIAIVIGSLFATLFQLGGVFSIAGGLIGDRLQRRTPRGRALVAAVGILAGVPFYVVLFFVPLRVSVPDDAGTGAVALAVVSSIVTEPTITVSFVLAMLALALTSANSPNWYALLADVNPPEHRGTVYSAGNLVNGVGRALGNGLVGVSFRALQGAFPPPMNFALGLAAFQVFFLPTGVMYWLASRTSPRDIDDVRQTLRARVAAETGPGSRPGSGSGSGSGSGPESGSDAESRSDAETAAEKKSAPRHGTERDVRD</sequence>
<feature type="compositionally biased region" description="Gly residues" evidence="6">
    <location>
        <begin position="478"/>
        <end position="492"/>
    </location>
</feature>
<dbReference type="PANTHER" id="PTHR43124">
    <property type="entry name" value="PURINE EFFLUX PUMP PBUE"/>
    <property type="match status" value="1"/>
</dbReference>
<dbReference type="RefSeq" id="WP_337917927.1">
    <property type="nucleotide sequence ID" value="NZ_BAABJL010000040.1"/>
</dbReference>
<dbReference type="GO" id="GO:0022857">
    <property type="term" value="F:transmembrane transporter activity"/>
    <property type="evidence" value="ECO:0007669"/>
    <property type="project" value="InterPro"/>
</dbReference>
<comment type="subcellular location">
    <subcellularLocation>
        <location evidence="1">Cell membrane</location>
        <topology evidence="1">Multi-pass membrane protein</topology>
    </subcellularLocation>
</comment>
<evidence type="ECO:0000313" key="10">
    <source>
        <dbReference type="Proteomes" id="UP000638648"/>
    </source>
</evidence>
<accession>A0A927MWX0</accession>
<dbReference type="InterPro" id="IPR036259">
    <property type="entry name" value="MFS_trans_sf"/>
</dbReference>
<dbReference type="Proteomes" id="UP000638648">
    <property type="component" value="Unassembled WGS sequence"/>
</dbReference>
<gene>
    <name evidence="9" type="ORF">HEB94_004809</name>
</gene>
<feature type="transmembrane region" description="Helical" evidence="7">
    <location>
        <begin position="117"/>
        <end position="138"/>
    </location>
</feature>
<dbReference type="SUPFAM" id="SSF103473">
    <property type="entry name" value="MFS general substrate transporter"/>
    <property type="match status" value="1"/>
</dbReference>
<evidence type="ECO:0000313" key="9">
    <source>
        <dbReference type="EMBL" id="MBE1607961.1"/>
    </source>
</evidence>
<dbReference type="EMBL" id="JADBEM010000001">
    <property type="protein sequence ID" value="MBE1607961.1"/>
    <property type="molecule type" value="Genomic_DNA"/>
</dbReference>
<evidence type="ECO:0000256" key="7">
    <source>
        <dbReference type="SAM" id="Phobius"/>
    </source>
</evidence>
<keyword evidence="2" id="KW-1003">Cell membrane</keyword>
<keyword evidence="5 7" id="KW-0472">Membrane</keyword>
<protein>
    <submittedName>
        <fullName evidence="9">MFS family permease</fullName>
    </submittedName>
</protein>
<organism evidence="9 10">
    <name type="scientific">Actinopolymorpha pittospori</name>
    <dbReference type="NCBI Taxonomy" id="648752"/>
    <lineage>
        <taxon>Bacteria</taxon>
        <taxon>Bacillati</taxon>
        <taxon>Actinomycetota</taxon>
        <taxon>Actinomycetes</taxon>
        <taxon>Propionibacteriales</taxon>
        <taxon>Actinopolymorphaceae</taxon>
        <taxon>Actinopolymorpha</taxon>
    </lineage>
</organism>
<dbReference type="AlphaFoldDB" id="A0A927MWX0"/>
<feature type="transmembrane region" description="Helical" evidence="7">
    <location>
        <begin position="430"/>
        <end position="451"/>
    </location>
</feature>
<dbReference type="GO" id="GO:0005886">
    <property type="term" value="C:plasma membrane"/>
    <property type="evidence" value="ECO:0007669"/>
    <property type="project" value="UniProtKB-SubCell"/>
</dbReference>
<evidence type="ECO:0000256" key="3">
    <source>
        <dbReference type="ARBA" id="ARBA00022692"/>
    </source>
</evidence>
<evidence type="ECO:0000256" key="4">
    <source>
        <dbReference type="ARBA" id="ARBA00022989"/>
    </source>
</evidence>
<dbReference type="Gene3D" id="1.20.1250.20">
    <property type="entry name" value="MFS general substrate transporter like domains"/>
    <property type="match status" value="1"/>
</dbReference>
<feature type="domain" description="Major facilitator superfamily (MFS) profile" evidence="8">
    <location>
        <begin position="18"/>
        <end position="455"/>
    </location>
</feature>
<feature type="transmembrane region" description="Helical" evidence="7">
    <location>
        <begin position="176"/>
        <end position="194"/>
    </location>
</feature>
<evidence type="ECO:0000256" key="2">
    <source>
        <dbReference type="ARBA" id="ARBA00022475"/>
    </source>
</evidence>
<dbReference type="InterPro" id="IPR050189">
    <property type="entry name" value="MFS_Efflux_Transporters"/>
</dbReference>
<proteinExistence type="predicted"/>
<dbReference type="InterPro" id="IPR011701">
    <property type="entry name" value="MFS"/>
</dbReference>
<evidence type="ECO:0000256" key="1">
    <source>
        <dbReference type="ARBA" id="ARBA00004651"/>
    </source>
</evidence>
<feature type="region of interest" description="Disordered" evidence="6">
    <location>
        <begin position="471"/>
        <end position="524"/>
    </location>
</feature>
<feature type="transmembrane region" description="Helical" evidence="7">
    <location>
        <begin position="308"/>
        <end position="330"/>
    </location>
</feature>
<evidence type="ECO:0000256" key="5">
    <source>
        <dbReference type="ARBA" id="ARBA00023136"/>
    </source>
</evidence>
<reference evidence="9" key="1">
    <citation type="submission" date="2020-10" db="EMBL/GenBank/DDBJ databases">
        <title>Sequencing the genomes of 1000 actinobacteria strains.</title>
        <authorList>
            <person name="Klenk H.-P."/>
        </authorList>
    </citation>
    <scope>NUCLEOTIDE SEQUENCE</scope>
    <source>
        <strain evidence="9">DSM 45354</strain>
    </source>
</reference>